<keyword evidence="2" id="KW-1185">Reference proteome</keyword>
<protein>
    <submittedName>
        <fullName evidence="1">Uncharacterized protein</fullName>
    </submittedName>
</protein>
<organism evidence="1 2">
    <name type="scientific">Populus alba x Populus x berolinensis</name>
    <dbReference type="NCBI Taxonomy" id="444605"/>
    <lineage>
        <taxon>Eukaryota</taxon>
        <taxon>Viridiplantae</taxon>
        <taxon>Streptophyta</taxon>
        <taxon>Embryophyta</taxon>
        <taxon>Tracheophyta</taxon>
        <taxon>Spermatophyta</taxon>
        <taxon>Magnoliopsida</taxon>
        <taxon>eudicotyledons</taxon>
        <taxon>Gunneridae</taxon>
        <taxon>Pentapetalae</taxon>
        <taxon>rosids</taxon>
        <taxon>fabids</taxon>
        <taxon>Malpighiales</taxon>
        <taxon>Salicaceae</taxon>
        <taxon>Saliceae</taxon>
        <taxon>Populus</taxon>
    </lineage>
</organism>
<dbReference type="Proteomes" id="UP001164929">
    <property type="component" value="Chromosome 18"/>
</dbReference>
<dbReference type="AlphaFoldDB" id="A0AAD6LBQ7"/>
<evidence type="ECO:0000313" key="1">
    <source>
        <dbReference type="EMBL" id="KAJ6957755.1"/>
    </source>
</evidence>
<proteinExistence type="predicted"/>
<gene>
    <name evidence="1" type="ORF">NC653_039653</name>
</gene>
<evidence type="ECO:0000313" key="2">
    <source>
        <dbReference type="Proteomes" id="UP001164929"/>
    </source>
</evidence>
<dbReference type="EMBL" id="JAQIZT010000018">
    <property type="protein sequence ID" value="KAJ6957755.1"/>
    <property type="molecule type" value="Genomic_DNA"/>
</dbReference>
<comment type="caution">
    <text evidence="1">The sequence shown here is derived from an EMBL/GenBank/DDBJ whole genome shotgun (WGS) entry which is preliminary data.</text>
</comment>
<reference evidence="1 2" key="1">
    <citation type="journal article" date="2023" name="Mol. Ecol. Resour.">
        <title>Chromosome-level genome assembly of a triploid poplar Populus alba 'Berolinensis'.</title>
        <authorList>
            <person name="Chen S."/>
            <person name="Yu Y."/>
            <person name="Wang X."/>
            <person name="Wang S."/>
            <person name="Zhang T."/>
            <person name="Zhou Y."/>
            <person name="He R."/>
            <person name="Meng N."/>
            <person name="Wang Y."/>
            <person name="Liu W."/>
            <person name="Liu Z."/>
            <person name="Liu J."/>
            <person name="Guo Q."/>
            <person name="Huang H."/>
            <person name="Sederoff R.R."/>
            <person name="Wang G."/>
            <person name="Qu G."/>
            <person name="Chen S."/>
        </authorList>
    </citation>
    <scope>NUCLEOTIDE SEQUENCE [LARGE SCALE GENOMIC DNA]</scope>
    <source>
        <strain evidence="1">SC-2020</strain>
    </source>
</reference>
<name>A0AAD6LBQ7_9ROSI</name>
<accession>A0AAD6LBQ7</accession>
<sequence>MADERDLHSDTHTGDGMCERMKRVYCGCVSYTVKSRGEGLIFGFGLLWRRRAQEMIRGVEGDAKAEANVSRGDFEAVQSSTMEKDVVFFREDDYAIDSNIMLN</sequence>